<dbReference type="SUPFAM" id="SSF51735">
    <property type="entry name" value="NAD(P)-binding Rossmann-fold domains"/>
    <property type="match status" value="1"/>
</dbReference>
<dbReference type="Pfam" id="PF13561">
    <property type="entry name" value="adh_short_C2"/>
    <property type="match status" value="1"/>
</dbReference>
<dbReference type="InterPro" id="IPR002347">
    <property type="entry name" value="SDR_fam"/>
</dbReference>
<dbReference type="PANTHER" id="PTHR42879">
    <property type="entry name" value="3-OXOACYL-(ACYL-CARRIER-PROTEIN) REDUCTASE"/>
    <property type="match status" value="1"/>
</dbReference>
<evidence type="ECO:0000313" key="4">
    <source>
        <dbReference type="Proteomes" id="UP000231932"/>
    </source>
</evidence>
<dbReference type="AlphaFoldDB" id="A0A2K8NC62"/>
<sequence>MITGAGSGIGKSVALTFAEKGANVILNDLPSQASVYQVKERVERHGVQCLVKLGDVSSSGEVNKLFVGIERLDILVNNAGFLKESVFTELSDDEWDKMVKVHLYGAFYCARAAVKLMMKQRAGRIVNIASDLGQLGCERLAHYSAAKGGVIALTKSLARELAPYGILVNAVAPGGTLTPLVERLGPEYVAEESARYPLKRLGRPEEIANVVAFLASDDSSFMTGQVVGVNGGGVMYG</sequence>
<dbReference type="OrthoDB" id="9803333at2"/>
<dbReference type="InterPro" id="IPR020904">
    <property type="entry name" value="Sc_DH/Rdtase_CS"/>
</dbReference>
<evidence type="ECO:0000256" key="1">
    <source>
        <dbReference type="ARBA" id="ARBA00006484"/>
    </source>
</evidence>
<dbReference type="Proteomes" id="UP000231932">
    <property type="component" value="Chromosome"/>
</dbReference>
<comment type="similarity">
    <text evidence="1">Belongs to the short-chain dehydrogenases/reductases (SDR) family.</text>
</comment>
<dbReference type="PROSITE" id="PS00061">
    <property type="entry name" value="ADH_SHORT"/>
    <property type="match status" value="1"/>
</dbReference>
<dbReference type="GO" id="GO:0016491">
    <property type="term" value="F:oxidoreductase activity"/>
    <property type="evidence" value="ECO:0007669"/>
    <property type="project" value="UniProtKB-KW"/>
</dbReference>
<keyword evidence="4" id="KW-1185">Reference proteome</keyword>
<dbReference type="KEGG" id="kyr:CVV65_15270"/>
<evidence type="ECO:0000256" key="2">
    <source>
        <dbReference type="ARBA" id="ARBA00023002"/>
    </source>
</evidence>
<evidence type="ECO:0000313" key="3">
    <source>
        <dbReference type="EMBL" id="ATY86635.1"/>
    </source>
</evidence>
<organism evidence="3 4">
    <name type="scientific">Kyrpidia spormannii</name>
    <dbReference type="NCBI Taxonomy" id="2055160"/>
    <lineage>
        <taxon>Bacteria</taxon>
        <taxon>Bacillati</taxon>
        <taxon>Bacillota</taxon>
        <taxon>Bacilli</taxon>
        <taxon>Bacillales</taxon>
        <taxon>Alicyclobacillaceae</taxon>
        <taxon>Kyrpidia</taxon>
    </lineage>
</organism>
<dbReference type="PRINTS" id="PR00081">
    <property type="entry name" value="GDHRDH"/>
</dbReference>
<proteinExistence type="inferred from homology"/>
<gene>
    <name evidence="3" type="ORF">CVV65_15270</name>
</gene>
<protein>
    <submittedName>
        <fullName evidence="3">3-oxoacyl-ACP reductase</fullName>
    </submittedName>
</protein>
<dbReference type="InterPro" id="IPR036291">
    <property type="entry name" value="NAD(P)-bd_dom_sf"/>
</dbReference>
<name>A0A2K8NC62_9BACL</name>
<dbReference type="GO" id="GO:0032787">
    <property type="term" value="P:monocarboxylic acid metabolic process"/>
    <property type="evidence" value="ECO:0007669"/>
    <property type="project" value="UniProtKB-ARBA"/>
</dbReference>
<accession>A0A2K8NC62</accession>
<keyword evidence="2" id="KW-0560">Oxidoreductase</keyword>
<dbReference type="Gene3D" id="3.40.50.720">
    <property type="entry name" value="NAD(P)-binding Rossmann-like Domain"/>
    <property type="match status" value="1"/>
</dbReference>
<dbReference type="InterPro" id="IPR050259">
    <property type="entry name" value="SDR"/>
</dbReference>
<dbReference type="PRINTS" id="PR00080">
    <property type="entry name" value="SDRFAMILY"/>
</dbReference>
<dbReference type="EMBL" id="CP024955">
    <property type="protein sequence ID" value="ATY86635.1"/>
    <property type="molecule type" value="Genomic_DNA"/>
</dbReference>
<reference evidence="4" key="1">
    <citation type="submission" date="2017-11" db="EMBL/GenBank/DDBJ databases">
        <title>Complete Genome Sequence of Kyrpidia sp. Strain EA-1, a thermophilic, hydrogen-oxidizing Bacterium, isolated from the Azores.</title>
        <authorList>
            <person name="Reiner J.E."/>
            <person name="Lapp C.J."/>
            <person name="Bunk B."/>
            <person name="Gescher J."/>
        </authorList>
    </citation>
    <scope>NUCLEOTIDE SEQUENCE [LARGE SCALE GENOMIC DNA]</scope>
    <source>
        <strain evidence="4">EA-1</strain>
    </source>
</reference>
<dbReference type="PANTHER" id="PTHR42879:SF2">
    <property type="entry name" value="3-OXOACYL-[ACYL-CARRIER-PROTEIN] REDUCTASE FABG"/>
    <property type="match status" value="1"/>
</dbReference>
<dbReference type="FunFam" id="3.40.50.720:FF:000173">
    <property type="entry name" value="3-oxoacyl-[acyl-carrier protein] reductase"/>
    <property type="match status" value="1"/>
</dbReference>